<comment type="caution">
    <text evidence="3">The sequence shown here is derived from an EMBL/GenBank/DDBJ whole genome shotgun (WGS) entry which is preliminary data.</text>
</comment>
<organism evidence="3 4">
    <name type="scientific">Entotheonella factor</name>
    <dbReference type="NCBI Taxonomy" id="1429438"/>
    <lineage>
        <taxon>Bacteria</taxon>
        <taxon>Pseudomonadati</taxon>
        <taxon>Nitrospinota/Tectimicrobiota group</taxon>
        <taxon>Candidatus Tectimicrobiota</taxon>
        <taxon>Candidatus Entotheonellia</taxon>
        <taxon>Candidatus Entotheonellales</taxon>
        <taxon>Candidatus Entotheonellaceae</taxon>
        <taxon>Candidatus Entotheonella</taxon>
    </lineage>
</organism>
<dbReference type="EMBL" id="AZHW01000555">
    <property type="protein sequence ID" value="ETW98430.1"/>
    <property type="molecule type" value="Genomic_DNA"/>
</dbReference>
<reference evidence="3 4" key="1">
    <citation type="journal article" date="2014" name="Nature">
        <title>An environmental bacterial taxon with a large and distinct metabolic repertoire.</title>
        <authorList>
            <person name="Wilson M.C."/>
            <person name="Mori T."/>
            <person name="Ruckert C."/>
            <person name="Uria A.R."/>
            <person name="Helf M.J."/>
            <person name="Takada K."/>
            <person name="Gernert C."/>
            <person name="Steffens U.A."/>
            <person name="Heycke N."/>
            <person name="Schmitt S."/>
            <person name="Rinke C."/>
            <person name="Helfrich E.J."/>
            <person name="Brachmann A.O."/>
            <person name="Gurgui C."/>
            <person name="Wakimoto T."/>
            <person name="Kracht M."/>
            <person name="Crusemann M."/>
            <person name="Hentschel U."/>
            <person name="Abe I."/>
            <person name="Matsunaga S."/>
            <person name="Kalinowski J."/>
            <person name="Takeyama H."/>
            <person name="Piel J."/>
        </authorList>
    </citation>
    <scope>NUCLEOTIDE SEQUENCE [LARGE SCALE GENOMIC DNA]</scope>
    <source>
        <strain evidence="4">TSY1</strain>
    </source>
</reference>
<proteinExistence type="predicted"/>
<dbReference type="Pfam" id="PF02786">
    <property type="entry name" value="CPSase_L_D2"/>
    <property type="match status" value="1"/>
</dbReference>
<accession>W4LL44</accession>
<dbReference type="Proteomes" id="UP000019141">
    <property type="component" value="Unassembled WGS sequence"/>
</dbReference>
<evidence type="ECO:0000313" key="3">
    <source>
        <dbReference type="EMBL" id="ETW98430.1"/>
    </source>
</evidence>
<dbReference type="SUPFAM" id="SSF56059">
    <property type="entry name" value="Glutathione synthetase ATP-binding domain-like"/>
    <property type="match status" value="1"/>
</dbReference>
<dbReference type="PROSITE" id="PS50975">
    <property type="entry name" value="ATP_GRASP"/>
    <property type="match status" value="1"/>
</dbReference>
<protein>
    <recommendedName>
        <fullName evidence="2">ATP-grasp domain-containing protein</fullName>
    </recommendedName>
</protein>
<keyword evidence="1" id="KW-0067">ATP-binding</keyword>
<dbReference type="GO" id="GO:0046872">
    <property type="term" value="F:metal ion binding"/>
    <property type="evidence" value="ECO:0007669"/>
    <property type="project" value="InterPro"/>
</dbReference>
<dbReference type="AlphaFoldDB" id="W4LL44"/>
<dbReference type="InterPro" id="IPR005479">
    <property type="entry name" value="CPAse_ATP-bd"/>
</dbReference>
<evidence type="ECO:0000259" key="2">
    <source>
        <dbReference type="PROSITE" id="PS50975"/>
    </source>
</evidence>
<dbReference type="Gene3D" id="3.30.470.20">
    <property type="entry name" value="ATP-grasp fold, B domain"/>
    <property type="match status" value="1"/>
</dbReference>
<feature type="domain" description="ATP-grasp" evidence="2">
    <location>
        <begin position="121"/>
        <end position="313"/>
    </location>
</feature>
<dbReference type="HOGENOM" id="CLU_034084_2_0_7"/>
<keyword evidence="1" id="KW-0547">Nucleotide-binding</keyword>
<dbReference type="InterPro" id="IPR011761">
    <property type="entry name" value="ATP-grasp"/>
</dbReference>
<dbReference type="GO" id="GO:0005524">
    <property type="term" value="F:ATP binding"/>
    <property type="evidence" value="ECO:0007669"/>
    <property type="project" value="UniProtKB-UniRule"/>
</dbReference>
<evidence type="ECO:0000256" key="1">
    <source>
        <dbReference type="PROSITE-ProRule" id="PRU00409"/>
    </source>
</evidence>
<keyword evidence="4" id="KW-1185">Reference proteome</keyword>
<name>W4LL44_ENTF1</name>
<evidence type="ECO:0000313" key="4">
    <source>
        <dbReference type="Proteomes" id="UP000019141"/>
    </source>
</evidence>
<sequence>MTTPPGAVITSGDFQGLAILRSLHGHGIPTVVIDHEHCISRYSRDVQRFAKAPSPFRTEAYADFLIDLAKRERLEGWVLLPVHDAVVHVMSKYKTRLETCYRVPTPHWQIIQQVYVKANTYQLAQKHGIPAPATWYPQNEAELVALDLSFPVVLKPSIRDHFYTQVKTKAFRVDNPDDLLRTYRKMCQVIDPTEVLVQEFIPGGPERLFSFTPFFKHGQSVAWLMARRRRQHPMDFGHASTYVERVDVPELKHLAERFLKAVDYYGVAEVEFMQDPCSGVYKLIEVNPRFWGWHSLAIGAGVDFPYMLYQDMIGEPVTPVAIPQGDLKWVRLLTDMPTVGREMLAGRMSWRSYCQSMQGRKVWAVWSRRDPLPFLAEVVMIPYLWLKRGF</sequence>
<gene>
    <name evidence="3" type="ORF">ETSY1_18770</name>
</gene>